<evidence type="ECO:0000256" key="1">
    <source>
        <dbReference type="SAM" id="MobiDB-lite"/>
    </source>
</evidence>
<dbReference type="Pfam" id="PF06667">
    <property type="entry name" value="PspB"/>
    <property type="match status" value="1"/>
</dbReference>
<gene>
    <name evidence="3" type="primary">pspB</name>
    <name evidence="3" type="ORF">KOF26_10915</name>
</gene>
<keyword evidence="2" id="KW-0472">Membrane</keyword>
<comment type="caution">
    <text evidence="3">The sequence shown here is derived from an EMBL/GenBank/DDBJ whole genome shotgun (WGS) entry which is preliminary data.</text>
</comment>
<keyword evidence="2" id="KW-1133">Transmembrane helix</keyword>
<proteinExistence type="predicted"/>
<dbReference type="EMBL" id="JAHKRT010000005">
    <property type="protein sequence ID" value="MBU3078380.1"/>
    <property type="molecule type" value="Genomic_DNA"/>
</dbReference>
<dbReference type="Proteomes" id="UP000776276">
    <property type="component" value="Unassembled WGS sequence"/>
</dbReference>
<keyword evidence="2" id="KW-0812">Transmembrane</keyword>
<feature type="transmembrane region" description="Helical" evidence="2">
    <location>
        <begin position="6"/>
        <end position="26"/>
    </location>
</feature>
<evidence type="ECO:0000313" key="4">
    <source>
        <dbReference type="Proteomes" id="UP000776276"/>
    </source>
</evidence>
<evidence type="ECO:0000313" key="3">
    <source>
        <dbReference type="EMBL" id="MBU3078380.1"/>
    </source>
</evidence>
<organism evidence="3 4">
    <name type="scientific">Sphingomonas quercus</name>
    <dbReference type="NCBI Taxonomy" id="2842451"/>
    <lineage>
        <taxon>Bacteria</taxon>
        <taxon>Pseudomonadati</taxon>
        <taxon>Pseudomonadota</taxon>
        <taxon>Alphaproteobacteria</taxon>
        <taxon>Sphingomonadales</taxon>
        <taxon>Sphingomonadaceae</taxon>
        <taxon>Sphingomonas</taxon>
    </lineage>
</organism>
<protein>
    <submittedName>
        <fullName evidence="3">Envelope stress response membrane protein PspB</fullName>
    </submittedName>
</protein>
<dbReference type="RefSeq" id="WP_216324508.1">
    <property type="nucleotide sequence ID" value="NZ_JAHKRT010000005.1"/>
</dbReference>
<keyword evidence="4" id="KW-1185">Reference proteome</keyword>
<reference evidence="3 4" key="1">
    <citation type="submission" date="2021-06" db="EMBL/GenBank/DDBJ databases">
        <title>Sphingomonas sp. XMGL2, whole genome shotgun sequencing project.</title>
        <authorList>
            <person name="Zhao G."/>
            <person name="Shen L."/>
        </authorList>
    </citation>
    <scope>NUCLEOTIDE SEQUENCE [LARGE SCALE GENOMIC DNA]</scope>
    <source>
        <strain evidence="3 4">XMGL2</strain>
    </source>
</reference>
<name>A0ABS6BJA2_9SPHN</name>
<evidence type="ECO:0000256" key="2">
    <source>
        <dbReference type="SAM" id="Phobius"/>
    </source>
</evidence>
<dbReference type="NCBIfam" id="TIGR02976">
    <property type="entry name" value="phageshock_pspB"/>
    <property type="match status" value="1"/>
</dbReference>
<dbReference type="InterPro" id="IPR009554">
    <property type="entry name" value="Phageshock_PspB"/>
</dbReference>
<accession>A0ABS6BJA2</accession>
<feature type="region of interest" description="Disordered" evidence="1">
    <location>
        <begin position="95"/>
        <end position="116"/>
    </location>
</feature>
<sequence>MEDVVVPIAICGFLFIGLPWLIFHYVTQWKKGGALTIEDERLLDEMHDLARRLSERLDTIERIVAADNPGFRPGAARPEESFTAALANERRIQREDELLSDRDTRDKDAGARFRQR</sequence>